<accession>L0KA03</accession>
<protein>
    <submittedName>
        <fullName evidence="1">Uncharacterized protein</fullName>
    </submittedName>
</protein>
<gene>
    <name evidence="1" type="ordered locus">Halha_0972</name>
</gene>
<dbReference type="KEGG" id="hhl:Halha_0972"/>
<evidence type="ECO:0000313" key="2">
    <source>
        <dbReference type="Proteomes" id="UP000010880"/>
    </source>
</evidence>
<dbReference type="Proteomes" id="UP000010880">
    <property type="component" value="Chromosome"/>
</dbReference>
<reference evidence="2" key="1">
    <citation type="submission" date="2012-02" db="EMBL/GenBank/DDBJ databases">
        <title>The complete genome of Halobacteroides halobius DSM 5150.</title>
        <authorList>
            <person name="Lucas S."/>
            <person name="Copeland A."/>
            <person name="Lapidus A."/>
            <person name="Glavina del Rio T."/>
            <person name="Dalin E."/>
            <person name="Tice H."/>
            <person name="Bruce D."/>
            <person name="Goodwin L."/>
            <person name="Pitluck S."/>
            <person name="Peters L."/>
            <person name="Mikhailova N."/>
            <person name="Gu W."/>
            <person name="Kyrpides N."/>
            <person name="Mavromatis K."/>
            <person name="Ivanova N."/>
            <person name="Brettin T."/>
            <person name="Detter J.C."/>
            <person name="Han C."/>
            <person name="Larimer F."/>
            <person name="Land M."/>
            <person name="Hauser L."/>
            <person name="Markowitz V."/>
            <person name="Cheng J.-F."/>
            <person name="Hugenholtz P."/>
            <person name="Woyke T."/>
            <person name="Wu D."/>
            <person name="Tindall B."/>
            <person name="Pomrenke H."/>
            <person name="Brambilla E."/>
            <person name="Klenk H.-P."/>
            <person name="Eisen J.A."/>
        </authorList>
    </citation>
    <scope>NUCLEOTIDE SEQUENCE [LARGE SCALE GENOMIC DNA]</scope>
    <source>
        <strain evidence="2">ATCC 35273 / DSM 5150 / MD-1</strain>
    </source>
</reference>
<dbReference type="STRING" id="748449.Halha_0972"/>
<sequence length="67" mass="7809">MNFLFILSILVSLIFGYFLGRFLGYKRGFKEGFFAAPLIYRQQSLQQGNCLLCNNKMDNFSLKEEKS</sequence>
<proteinExistence type="predicted"/>
<evidence type="ECO:0000313" key="1">
    <source>
        <dbReference type="EMBL" id="AGB40933.1"/>
    </source>
</evidence>
<name>L0KA03_HALHC</name>
<dbReference type="HOGENOM" id="CLU_2806499_0_0_9"/>
<dbReference type="AlphaFoldDB" id="L0KA03"/>
<dbReference type="RefSeq" id="WP_015326658.1">
    <property type="nucleotide sequence ID" value="NC_019978.1"/>
</dbReference>
<keyword evidence="2" id="KW-1185">Reference proteome</keyword>
<dbReference type="EMBL" id="CP003359">
    <property type="protein sequence ID" value="AGB40933.1"/>
    <property type="molecule type" value="Genomic_DNA"/>
</dbReference>
<organism evidence="1 2">
    <name type="scientific">Halobacteroides halobius (strain ATCC 35273 / DSM 5150 / MD-1)</name>
    <dbReference type="NCBI Taxonomy" id="748449"/>
    <lineage>
        <taxon>Bacteria</taxon>
        <taxon>Bacillati</taxon>
        <taxon>Bacillota</taxon>
        <taxon>Clostridia</taxon>
        <taxon>Halanaerobiales</taxon>
        <taxon>Halobacteroidaceae</taxon>
        <taxon>Halobacteroides</taxon>
    </lineage>
</organism>
<dbReference type="OrthoDB" id="2112980at2"/>